<dbReference type="SUPFAM" id="SSF55729">
    <property type="entry name" value="Acyl-CoA N-acyltransferases (Nat)"/>
    <property type="match status" value="1"/>
</dbReference>
<protein>
    <submittedName>
        <fullName evidence="2">RimJ/RimL family protein N-acetyltransferase</fullName>
    </submittedName>
</protein>
<dbReference type="AlphaFoldDB" id="A0AAE4CRU6"/>
<name>A0AAE4CRU6_9ACTN</name>
<dbReference type="InterPro" id="IPR016181">
    <property type="entry name" value="Acyl_CoA_acyltransferase"/>
</dbReference>
<gene>
    <name evidence="2" type="ORF">J2S44_000753</name>
</gene>
<dbReference type="Pfam" id="PF13302">
    <property type="entry name" value="Acetyltransf_3"/>
    <property type="match status" value="1"/>
</dbReference>
<accession>A0AAE4CRU6</accession>
<dbReference type="GO" id="GO:0005737">
    <property type="term" value="C:cytoplasm"/>
    <property type="evidence" value="ECO:0007669"/>
    <property type="project" value="TreeGrafter"/>
</dbReference>
<keyword evidence="3" id="KW-1185">Reference proteome</keyword>
<feature type="domain" description="N-acetyltransferase" evidence="1">
    <location>
        <begin position="14"/>
        <end position="185"/>
    </location>
</feature>
<dbReference type="PROSITE" id="PS51186">
    <property type="entry name" value="GNAT"/>
    <property type="match status" value="1"/>
</dbReference>
<sequence length="188" mass="20482">MSGFPIADLRSERLVLGPVEERDAAEVHAVWQDESLVRWSPLGYAFARADLPTAIEWCTTGAVARRRDPSRAEFALRPHGTDRMAGLVGLFDADWDNRTAEIHYWTAAWARGNGYAGEGARAVAEWALRDAGLERIVLRAAAGNAPSRRVAESAGFRLEGLLRSAAVLRDGGRTDHAVHGLIRADLGL</sequence>
<evidence type="ECO:0000313" key="3">
    <source>
        <dbReference type="Proteomes" id="UP001183629"/>
    </source>
</evidence>
<dbReference type="InterPro" id="IPR000182">
    <property type="entry name" value="GNAT_dom"/>
</dbReference>
<comment type="caution">
    <text evidence="2">The sequence shown here is derived from an EMBL/GenBank/DDBJ whole genome shotgun (WGS) entry which is preliminary data.</text>
</comment>
<reference evidence="2 3" key="1">
    <citation type="submission" date="2023-07" db="EMBL/GenBank/DDBJ databases">
        <title>Sequencing the genomes of 1000 actinobacteria strains.</title>
        <authorList>
            <person name="Klenk H.-P."/>
        </authorList>
    </citation>
    <scope>NUCLEOTIDE SEQUENCE [LARGE SCALE GENOMIC DNA]</scope>
    <source>
        <strain evidence="2 3">DSM 44711</strain>
    </source>
</reference>
<dbReference type="Proteomes" id="UP001183629">
    <property type="component" value="Unassembled WGS sequence"/>
</dbReference>
<dbReference type="RefSeq" id="WP_310409030.1">
    <property type="nucleotide sequence ID" value="NZ_JAVDYC010000001.1"/>
</dbReference>
<proteinExistence type="predicted"/>
<organism evidence="2 3">
    <name type="scientific">Catenuloplanes niger</name>
    <dbReference type="NCBI Taxonomy" id="587534"/>
    <lineage>
        <taxon>Bacteria</taxon>
        <taxon>Bacillati</taxon>
        <taxon>Actinomycetota</taxon>
        <taxon>Actinomycetes</taxon>
        <taxon>Micromonosporales</taxon>
        <taxon>Micromonosporaceae</taxon>
        <taxon>Catenuloplanes</taxon>
    </lineage>
</organism>
<dbReference type="PANTHER" id="PTHR43441">
    <property type="entry name" value="RIBOSOMAL-PROTEIN-SERINE ACETYLTRANSFERASE"/>
    <property type="match status" value="1"/>
</dbReference>
<dbReference type="GO" id="GO:1990189">
    <property type="term" value="F:protein N-terminal-serine acetyltransferase activity"/>
    <property type="evidence" value="ECO:0007669"/>
    <property type="project" value="TreeGrafter"/>
</dbReference>
<dbReference type="InterPro" id="IPR051908">
    <property type="entry name" value="Ribosomal_N-acetyltransferase"/>
</dbReference>
<dbReference type="EMBL" id="JAVDYC010000001">
    <property type="protein sequence ID" value="MDR7320503.1"/>
    <property type="molecule type" value="Genomic_DNA"/>
</dbReference>
<dbReference type="Gene3D" id="3.40.630.30">
    <property type="match status" value="1"/>
</dbReference>
<evidence type="ECO:0000259" key="1">
    <source>
        <dbReference type="PROSITE" id="PS51186"/>
    </source>
</evidence>
<dbReference type="PANTHER" id="PTHR43441:SF10">
    <property type="entry name" value="ACETYLTRANSFERASE"/>
    <property type="match status" value="1"/>
</dbReference>
<evidence type="ECO:0000313" key="2">
    <source>
        <dbReference type="EMBL" id="MDR7320503.1"/>
    </source>
</evidence>
<dbReference type="GO" id="GO:0008999">
    <property type="term" value="F:protein-N-terminal-alanine acetyltransferase activity"/>
    <property type="evidence" value="ECO:0007669"/>
    <property type="project" value="TreeGrafter"/>
</dbReference>